<dbReference type="InterPro" id="IPR050580">
    <property type="entry name" value="2H_phosphoesterase_YjcG-like"/>
</dbReference>
<dbReference type="HAMAP" id="MF_01444">
    <property type="entry name" value="2H_phosphoesterase_YjcG"/>
    <property type="match status" value="1"/>
</dbReference>
<evidence type="ECO:0000313" key="3">
    <source>
        <dbReference type="EMBL" id="MBM7644057.1"/>
    </source>
</evidence>
<sequence length="172" mass="19962">MKYGIAIFPSKKLQDKVNSLRKRYDPHYALIPPHITLKTPFEIEDSKISDVIEQIKAVAKETEPIHIKVDKVSSFKPVNNVVYLKIEPKDVLTALHERLEEKCDVEDTAEYSFVPHITIGQQLSDEEHNDVLGSLKLQDFEHEELVDRFQLLYQLDNGSWTVYETFHLGKEN</sequence>
<dbReference type="SUPFAM" id="SSF55144">
    <property type="entry name" value="LigT-like"/>
    <property type="match status" value="1"/>
</dbReference>
<dbReference type="InterPro" id="IPR022932">
    <property type="entry name" value="YjcG"/>
</dbReference>
<organism evidence="3 4">
    <name type="scientific">Scopulibacillus daqui</name>
    <dbReference type="NCBI Taxonomy" id="1469162"/>
    <lineage>
        <taxon>Bacteria</taxon>
        <taxon>Bacillati</taxon>
        <taxon>Bacillota</taxon>
        <taxon>Bacilli</taxon>
        <taxon>Bacillales</taxon>
        <taxon>Sporolactobacillaceae</taxon>
        <taxon>Scopulibacillus</taxon>
    </lineage>
</organism>
<accession>A0ABS2PVJ4</accession>
<keyword evidence="3" id="KW-0436">Ligase</keyword>
<dbReference type="RefSeq" id="WP_205002021.1">
    <property type="nucleotide sequence ID" value="NZ_JAFBER010000001.1"/>
</dbReference>
<reference evidence="3 4" key="1">
    <citation type="submission" date="2021-01" db="EMBL/GenBank/DDBJ databases">
        <title>Genomic Encyclopedia of Type Strains, Phase IV (KMG-IV): sequencing the most valuable type-strain genomes for metagenomic binning, comparative biology and taxonomic classification.</title>
        <authorList>
            <person name="Goeker M."/>
        </authorList>
    </citation>
    <scope>NUCLEOTIDE SEQUENCE [LARGE SCALE GENOMIC DNA]</scope>
    <source>
        <strain evidence="3 4">DSM 28236</strain>
    </source>
</reference>
<dbReference type="EMBL" id="JAFBER010000001">
    <property type="protein sequence ID" value="MBM7644057.1"/>
    <property type="molecule type" value="Genomic_DNA"/>
</dbReference>
<evidence type="ECO:0000313" key="4">
    <source>
        <dbReference type="Proteomes" id="UP000808914"/>
    </source>
</evidence>
<proteinExistence type="inferred from homology"/>
<protein>
    <recommendedName>
        <fullName evidence="2">Putative phosphoesterase JOD45_000248</fullName>
        <ecNumber evidence="2">3.1.-.-</ecNumber>
    </recommendedName>
</protein>
<keyword evidence="4" id="KW-1185">Reference proteome</keyword>
<dbReference type="InterPro" id="IPR009097">
    <property type="entry name" value="Cyclic_Pdiesterase"/>
</dbReference>
<feature type="active site" description="Proton donor" evidence="2">
    <location>
        <position position="34"/>
    </location>
</feature>
<comment type="caution">
    <text evidence="3">The sequence shown here is derived from an EMBL/GenBank/DDBJ whole genome shotgun (WGS) entry which is preliminary data.</text>
</comment>
<dbReference type="Proteomes" id="UP000808914">
    <property type="component" value="Unassembled WGS sequence"/>
</dbReference>
<feature type="short sequence motif" description="HXTX 2" evidence="2">
    <location>
        <begin position="116"/>
        <end position="119"/>
    </location>
</feature>
<evidence type="ECO:0000256" key="2">
    <source>
        <dbReference type="HAMAP-Rule" id="MF_01444"/>
    </source>
</evidence>
<dbReference type="PANTHER" id="PTHR40037">
    <property type="entry name" value="PHOSPHOESTERASE YJCG-RELATED"/>
    <property type="match status" value="1"/>
</dbReference>
<dbReference type="EC" id="3.1.-.-" evidence="2"/>
<comment type="similarity">
    <text evidence="2">Belongs to the 2H phosphoesterase superfamily. YjcG family.</text>
</comment>
<dbReference type="Pfam" id="PF13563">
    <property type="entry name" value="2_5_RNA_ligase2"/>
    <property type="match status" value="1"/>
</dbReference>
<dbReference type="GO" id="GO:0016874">
    <property type="term" value="F:ligase activity"/>
    <property type="evidence" value="ECO:0007669"/>
    <property type="project" value="UniProtKB-KW"/>
</dbReference>
<dbReference type="NCBIfam" id="NF010223">
    <property type="entry name" value="PRK13679.1"/>
    <property type="match status" value="1"/>
</dbReference>
<evidence type="ECO:0000256" key="1">
    <source>
        <dbReference type="ARBA" id="ARBA00022801"/>
    </source>
</evidence>
<gene>
    <name evidence="3" type="ORF">JOD45_000248</name>
</gene>
<feature type="short sequence motif" description="HXTX 1" evidence="2">
    <location>
        <begin position="34"/>
        <end position="37"/>
    </location>
</feature>
<keyword evidence="1 2" id="KW-0378">Hydrolase</keyword>
<dbReference type="Gene3D" id="3.90.1140.10">
    <property type="entry name" value="Cyclic phosphodiesterase"/>
    <property type="match status" value="1"/>
</dbReference>
<dbReference type="PANTHER" id="PTHR40037:SF1">
    <property type="entry name" value="PHOSPHOESTERASE SAOUHSC_00951-RELATED"/>
    <property type="match status" value="1"/>
</dbReference>
<feature type="active site" description="Proton acceptor" evidence="2">
    <location>
        <position position="116"/>
    </location>
</feature>
<name>A0ABS2PVJ4_9BACL</name>